<dbReference type="InterPro" id="IPR013424">
    <property type="entry name" value="Ice-binding_C"/>
</dbReference>
<dbReference type="AlphaFoldDB" id="A0A6C2UQ82"/>
<dbReference type="RefSeq" id="WP_136063826.1">
    <property type="nucleotide sequence ID" value="NZ_CAAHFH010000002.1"/>
</dbReference>
<evidence type="ECO:0000256" key="1">
    <source>
        <dbReference type="SAM" id="SignalP"/>
    </source>
</evidence>
<sequence>MKKMKHRVAMAAIMTFVCSSVVHATIIYQNDFVSAPTMIAANAAVFDGTAGAALEVGEFAIAANSANYNFGSGEMAYTNDANASGGARARTIGVAIDISGADQNQFEVSFDITQFGIPNVTDDDQVNFGAWHFSGVSSGNGVSVDMQKNAVDFDPDFTPAGIAGATQLLGGNQQLTATGAFSDTFTLGSVGAGDYIFIAWTSTSDDTEAPSTQLPKFAVDNIVLETIPEPATLGLIAAFGGGIMFIRRRFMM</sequence>
<evidence type="ECO:0000313" key="3">
    <source>
        <dbReference type="Proteomes" id="UP000346198"/>
    </source>
</evidence>
<dbReference type="NCBIfam" id="TIGR02595">
    <property type="entry name" value="PEP_CTERM"/>
    <property type="match status" value="1"/>
</dbReference>
<evidence type="ECO:0000313" key="2">
    <source>
        <dbReference type="EMBL" id="VGO22445.1"/>
    </source>
</evidence>
<accession>A0A6C2UQ82</accession>
<gene>
    <name evidence="2" type="ORF">SCARR_04528</name>
</gene>
<reference evidence="2 3" key="1">
    <citation type="submission" date="2019-04" db="EMBL/GenBank/DDBJ databases">
        <authorList>
            <person name="Van Vliet M D."/>
        </authorList>
    </citation>
    <scope>NUCLEOTIDE SEQUENCE [LARGE SCALE GENOMIC DNA]</scope>
    <source>
        <strain evidence="2 3">F21</strain>
    </source>
</reference>
<feature type="chain" id="PRO_5025358926" description="PEP-CTERM protein-sorting domain-containing protein" evidence="1">
    <location>
        <begin position="25"/>
        <end position="252"/>
    </location>
</feature>
<keyword evidence="3" id="KW-1185">Reference proteome</keyword>
<evidence type="ECO:0008006" key="4">
    <source>
        <dbReference type="Google" id="ProtNLM"/>
    </source>
</evidence>
<keyword evidence="1" id="KW-0732">Signal</keyword>
<organism evidence="2 3">
    <name type="scientific">Pontiella sulfatireligans</name>
    <dbReference type="NCBI Taxonomy" id="2750658"/>
    <lineage>
        <taxon>Bacteria</taxon>
        <taxon>Pseudomonadati</taxon>
        <taxon>Kiritimatiellota</taxon>
        <taxon>Kiritimatiellia</taxon>
        <taxon>Kiritimatiellales</taxon>
        <taxon>Pontiellaceae</taxon>
        <taxon>Pontiella</taxon>
    </lineage>
</organism>
<feature type="signal peptide" evidence="1">
    <location>
        <begin position="1"/>
        <end position="24"/>
    </location>
</feature>
<protein>
    <recommendedName>
        <fullName evidence="4">PEP-CTERM protein-sorting domain-containing protein</fullName>
    </recommendedName>
</protein>
<name>A0A6C2UQ82_9BACT</name>
<dbReference type="Proteomes" id="UP000346198">
    <property type="component" value="Unassembled WGS sequence"/>
</dbReference>
<dbReference type="EMBL" id="CAAHFH010000002">
    <property type="protein sequence ID" value="VGO22445.1"/>
    <property type="molecule type" value="Genomic_DNA"/>
</dbReference>
<proteinExistence type="predicted"/>